<protein>
    <submittedName>
        <fullName evidence="2">Uncharacterized protein</fullName>
    </submittedName>
</protein>
<evidence type="ECO:0000313" key="3">
    <source>
        <dbReference type="Proteomes" id="UP000037405"/>
    </source>
</evidence>
<dbReference type="AlphaFoldDB" id="A0A0M0GQM1"/>
<keyword evidence="3" id="KW-1185">Reference proteome</keyword>
<feature type="transmembrane region" description="Helical" evidence="1">
    <location>
        <begin position="45"/>
        <end position="64"/>
    </location>
</feature>
<reference evidence="3" key="1">
    <citation type="submission" date="2015-07" db="EMBL/GenBank/DDBJ databases">
        <title>Fjat-14235 jcm11544.</title>
        <authorList>
            <person name="Liu B."/>
            <person name="Wang J."/>
            <person name="Zhu Y."/>
            <person name="Liu G."/>
            <person name="Chen Q."/>
            <person name="Chen Z."/>
            <person name="Lan J."/>
            <person name="Che J."/>
            <person name="Ge C."/>
            <person name="Shi H."/>
            <person name="Pan Z."/>
            <person name="Liu X."/>
        </authorList>
    </citation>
    <scope>NUCLEOTIDE SEQUENCE [LARGE SCALE GENOMIC DNA]</scope>
    <source>
        <strain evidence="3">JCM 11544</strain>
    </source>
</reference>
<evidence type="ECO:0000256" key="1">
    <source>
        <dbReference type="SAM" id="Phobius"/>
    </source>
</evidence>
<dbReference type="Proteomes" id="UP000037405">
    <property type="component" value="Unassembled WGS sequence"/>
</dbReference>
<dbReference type="PATRIC" id="fig|189381.12.peg.1386"/>
<dbReference type="EMBL" id="LGUE01000001">
    <property type="protein sequence ID" value="KON92053.1"/>
    <property type="molecule type" value="Genomic_DNA"/>
</dbReference>
<feature type="transmembrane region" description="Helical" evidence="1">
    <location>
        <begin position="21"/>
        <end position="39"/>
    </location>
</feature>
<sequence length="81" mass="9717">MRVENVKNRAFIDKNMKKSRVFSIWKGIWKINFLINHFFRQNHTMLFIYVLKSVIVFSISRKDIHQRSDDLRKFGGGSVDN</sequence>
<proteinExistence type="predicted"/>
<comment type="caution">
    <text evidence="2">The sequence shown here is derived from an EMBL/GenBank/DDBJ whole genome shotgun (WGS) entry which is preliminary data.</text>
</comment>
<keyword evidence="1" id="KW-0472">Membrane</keyword>
<accession>A0A0M0GQM1</accession>
<keyword evidence="1" id="KW-1133">Transmembrane helix</keyword>
<organism evidence="2 3">
    <name type="scientific">Rossellomorea marisflavi</name>
    <dbReference type="NCBI Taxonomy" id="189381"/>
    <lineage>
        <taxon>Bacteria</taxon>
        <taxon>Bacillati</taxon>
        <taxon>Bacillota</taxon>
        <taxon>Bacilli</taxon>
        <taxon>Bacillales</taxon>
        <taxon>Bacillaceae</taxon>
        <taxon>Rossellomorea</taxon>
    </lineage>
</organism>
<evidence type="ECO:0000313" key="2">
    <source>
        <dbReference type="EMBL" id="KON92053.1"/>
    </source>
</evidence>
<gene>
    <name evidence="2" type="ORF">AF331_06225</name>
</gene>
<keyword evidence="1" id="KW-0812">Transmembrane</keyword>
<name>A0A0M0GQM1_9BACI</name>